<dbReference type="EMBL" id="KQ947429">
    <property type="protein sequence ID" value="KUJ10356.1"/>
    <property type="molecule type" value="Genomic_DNA"/>
</dbReference>
<dbReference type="PANTHER" id="PTHR28244:SF3">
    <property type="entry name" value="EXTRACELLULAR MUTANT PROTEIN 11 C-TERMINAL DOMAIN-CONTAINING PROTEIN"/>
    <property type="match status" value="1"/>
</dbReference>
<evidence type="ECO:0000259" key="2">
    <source>
        <dbReference type="Pfam" id="PF15463"/>
    </source>
</evidence>
<evidence type="ECO:0000313" key="3">
    <source>
        <dbReference type="EMBL" id="KUJ10356.1"/>
    </source>
</evidence>
<dbReference type="RefSeq" id="XP_018064711.1">
    <property type="nucleotide sequence ID" value="XM_018215943.1"/>
</dbReference>
<dbReference type="InterPro" id="IPR053029">
    <property type="entry name" value="RNA_pol_I-specific_init_factor"/>
</dbReference>
<evidence type="ECO:0000256" key="1">
    <source>
        <dbReference type="SAM" id="MobiDB-lite"/>
    </source>
</evidence>
<dbReference type="OrthoDB" id="5346740at2759"/>
<evidence type="ECO:0000313" key="4">
    <source>
        <dbReference type="Proteomes" id="UP000070700"/>
    </source>
</evidence>
<dbReference type="Proteomes" id="UP000070700">
    <property type="component" value="Unassembled WGS sequence"/>
</dbReference>
<name>A0A132BD78_MOLSC</name>
<dbReference type="GO" id="GO:0017025">
    <property type="term" value="F:TBP-class protein binding"/>
    <property type="evidence" value="ECO:0007669"/>
    <property type="project" value="TreeGrafter"/>
</dbReference>
<dbReference type="GeneID" id="28825669"/>
<proteinExistence type="predicted"/>
<dbReference type="GO" id="GO:0042790">
    <property type="term" value="P:nucleolar large rRNA transcription by RNA polymerase I"/>
    <property type="evidence" value="ECO:0007669"/>
    <property type="project" value="TreeGrafter"/>
</dbReference>
<dbReference type="PANTHER" id="PTHR28244">
    <property type="entry name" value="RNA POLYMERASE I-SPECIFIC TRANSCRIPTION INITIATION FACTOR RRN11"/>
    <property type="match status" value="1"/>
</dbReference>
<organism evidence="3 4">
    <name type="scientific">Mollisia scopiformis</name>
    <name type="common">Conifer needle endophyte fungus</name>
    <name type="synonym">Phialocephala scopiformis</name>
    <dbReference type="NCBI Taxonomy" id="149040"/>
    <lineage>
        <taxon>Eukaryota</taxon>
        <taxon>Fungi</taxon>
        <taxon>Dikarya</taxon>
        <taxon>Ascomycota</taxon>
        <taxon>Pezizomycotina</taxon>
        <taxon>Leotiomycetes</taxon>
        <taxon>Helotiales</taxon>
        <taxon>Mollisiaceae</taxon>
        <taxon>Mollisia</taxon>
    </lineage>
</organism>
<dbReference type="AlphaFoldDB" id="A0A132BD78"/>
<feature type="region of interest" description="Disordered" evidence="1">
    <location>
        <begin position="1"/>
        <end position="57"/>
    </location>
</feature>
<gene>
    <name evidence="3" type="ORF">LY89DRAFT_689630</name>
</gene>
<feature type="region of interest" description="Disordered" evidence="1">
    <location>
        <begin position="112"/>
        <end position="291"/>
    </location>
</feature>
<dbReference type="KEGG" id="psco:LY89DRAFT_689630"/>
<feature type="domain" description="Extracellular mutant protein 11 C-terminal" evidence="2">
    <location>
        <begin position="289"/>
        <end position="422"/>
    </location>
</feature>
<sequence length="427" mass="48423">MASRFTQLQEQARNGTNSPVPRSGVIPGREDAHQLKFKHGSVSSTSKKLPGITPVPVYTSNPPAYRTTYPPAQYVPEQVSSFGGGLDDSTVASDFDETITSDLAVPHHFAEDDETQPFEDEEPYASQQAEYQSYSQSQHPRLSVQHRLQHKQSQSPMIEQNAEQELLRISGQFGGQKHGNLVVRSLEDPTPSRAKRQSRKRSRSGDHNAQPSIIVEERSSQMDDVEEIMPQLPESEVLSENDESEEEDAPTPNPSPSKNRRKKEPLISQQTPRPVKPTEAPKKDPIVPDYTDAQLRKMTYAELENESWEKIDDKKTFQLAKPLRDTSALEEKMEHYAFKEGQDAQVAFYGQLSHSDWENGGDWFVERFTDLMNELKKKRIEKKAITQKYEAELSAREKSVRGKSDNLDREFKDMRVGGEGILKGKRV</sequence>
<dbReference type="InterPro" id="IPR029178">
    <property type="entry name" value="Ecm11_C"/>
</dbReference>
<feature type="compositionally biased region" description="Low complexity" evidence="1">
    <location>
        <begin position="124"/>
        <end position="138"/>
    </location>
</feature>
<protein>
    <recommendedName>
        <fullName evidence="2">Extracellular mutant protein 11 C-terminal domain-containing protein</fullName>
    </recommendedName>
</protein>
<keyword evidence="4" id="KW-1185">Reference proteome</keyword>
<dbReference type="InParanoid" id="A0A132BD78"/>
<feature type="compositionally biased region" description="Acidic residues" evidence="1">
    <location>
        <begin position="112"/>
        <end position="123"/>
    </location>
</feature>
<dbReference type="Pfam" id="PF15463">
    <property type="entry name" value="ECM11"/>
    <property type="match status" value="1"/>
</dbReference>
<feature type="compositionally biased region" description="Polar residues" evidence="1">
    <location>
        <begin position="1"/>
        <end position="20"/>
    </location>
</feature>
<feature type="compositionally biased region" description="Polar residues" evidence="1">
    <location>
        <begin position="151"/>
        <end position="163"/>
    </location>
</feature>
<accession>A0A132BD78</accession>
<dbReference type="GO" id="GO:0001164">
    <property type="term" value="F:RNA polymerase I core promoter sequence-specific DNA binding"/>
    <property type="evidence" value="ECO:0007669"/>
    <property type="project" value="TreeGrafter"/>
</dbReference>
<feature type="compositionally biased region" description="Acidic residues" evidence="1">
    <location>
        <begin position="237"/>
        <end position="249"/>
    </location>
</feature>
<feature type="compositionally biased region" description="Basic residues" evidence="1">
    <location>
        <begin position="193"/>
        <end position="202"/>
    </location>
</feature>
<dbReference type="GO" id="GO:0070860">
    <property type="term" value="C:RNA polymerase I core factor complex"/>
    <property type="evidence" value="ECO:0007669"/>
    <property type="project" value="TreeGrafter"/>
</dbReference>
<reference evidence="3 4" key="1">
    <citation type="submission" date="2015-10" db="EMBL/GenBank/DDBJ databases">
        <title>Full genome of DAOMC 229536 Phialocephala scopiformis, a fungal endophyte of spruce producing the potent anti-insectan compound rugulosin.</title>
        <authorList>
            <consortium name="DOE Joint Genome Institute"/>
            <person name="Walker A.K."/>
            <person name="Frasz S.L."/>
            <person name="Seifert K.A."/>
            <person name="Miller J.D."/>
            <person name="Mondo S.J."/>
            <person name="Labutti K."/>
            <person name="Lipzen A."/>
            <person name="Dockter R."/>
            <person name="Kennedy M."/>
            <person name="Grigoriev I.V."/>
            <person name="Spatafora J.W."/>
        </authorList>
    </citation>
    <scope>NUCLEOTIDE SEQUENCE [LARGE SCALE GENOMIC DNA]</scope>
    <source>
        <strain evidence="3 4">CBS 120377</strain>
    </source>
</reference>